<evidence type="ECO:0000313" key="6">
    <source>
        <dbReference type="EMBL" id="KAB3526342.1"/>
    </source>
</evidence>
<dbReference type="RefSeq" id="WP_151866952.1">
    <property type="nucleotide sequence ID" value="NZ_WBZB01000052.1"/>
</dbReference>
<comment type="caution">
    <text evidence="6">The sequence shown here is derived from an EMBL/GenBank/DDBJ whole genome shotgun (WGS) entry which is preliminary data.</text>
</comment>
<dbReference type="NCBIfam" id="TIGR00254">
    <property type="entry name" value="GGDEF"/>
    <property type="match status" value="1"/>
</dbReference>
<dbReference type="SUPFAM" id="SSF55073">
    <property type="entry name" value="Nucleotide cyclase"/>
    <property type="match status" value="1"/>
</dbReference>
<evidence type="ECO:0000256" key="2">
    <source>
        <dbReference type="ARBA" id="ARBA00023125"/>
    </source>
</evidence>
<dbReference type="Pfam" id="PF12833">
    <property type="entry name" value="HTH_18"/>
    <property type="match status" value="1"/>
</dbReference>
<dbReference type="PANTHER" id="PTHR47504">
    <property type="entry name" value="RIGHT ORIGIN-BINDING PROTEIN"/>
    <property type="match status" value="1"/>
</dbReference>
<dbReference type="PROSITE" id="PS50887">
    <property type="entry name" value="GGDEF"/>
    <property type="match status" value="1"/>
</dbReference>
<dbReference type="PROSITE" id="PS00041">
    <property type="entry name" value="HTH_ARAC_FAMILY_1"/>
    <property type="match status" value="1"/>
</dbReference>
<dbReference type="InterPro" id="IPR009057">
    <property type="entry name" value="Homeodomain-like_sf"/>
</dbReference>
<dbReference type="PROSITE" id="PS01124">
    <property type="entry name" value="HTH_ARAC_FAMILY_2"/>
    <property type="match status" value="1"/>
</dbReference>
<organism evidence="6 7">
    <name type="scientific">Alkaliphilus serpentinus</name>
    <dbReference type="NCBI Taxonomy" id="1482731"/>
    <lineage>
        <taxon>Bacteria</taxon>
        <taxon>Bacillati</taxon>
        <taxon>Bacillota</taxon>
        <taxon>Clostridia</taxon>
        <taxon>Peptostreptococcales</taxon>
        <taxon>Natronincolaceae</taxon>
        <taxon>Alkaliphilus</taxon>
    </lineage>
</organism>
<dbReference type="InterPro" id="IPR000160">
    <property type="entry name" value="GGDEF_dom"/>
</dbReference>
<accession>A0A833M903</accession>
<dbReference type="InterPro" id="IPR043128">
    <property type="entry name" value="Rev_trsase/Diguanyl_cyclase"/>
</dbReference>
<dbReference type="SUPFAM" id="SSF46689">
    <property type="entry name" value="Homeodomain-like"/>
    <property type="match status" value="2"/>
</dbReference>
<sequence>MEVKFIQRIQRAIDYIEDRLHESIQIEDVAKAAYMSQSALYNMFSSLTGTSVKEYIRNRRLSLSAYDLIFTDMRILDIAVKFQYSSYESYSRAFKKVYKISPNKYRRNGEYTNIYPRVTLRFRYYTGGNDMVDMDVKRDFLIEEHLQDTDGYILSLDIDDFKDININYGYSIGDKVLKEIPERIQSVFQCYQISADVTHVNSDEFVVIIKEDTSSYIHELTHDIINVLNTEFTYGNISIKISVTMDISKFSLDQNDEDLIKNAQRTLQITKEKRNQRYIPLD</sequence>
<keyword evidence="2" id="KW-0238">DNA-binding</keyword>
<dbReference type="InterPro" id="IPR018062">
    <property type="entry name" value="HTH_AraC-typ_CS"/>
</dbReference>
<evidence type="ECO:0000313" key="7">
    <source>
        <dbReference type="Proteomes" id="UP000465601"/>
    </source>
</evidence>
<dbReference type="EMBL" id="WBZB01000052">
    <property type="protein sequence ID" value="KAB3526342.1"/>
    <property type="molecule type" value="Genomic_DNA"/>
</dbReference>
<dbReference type="Gene3D" id="3.30.70.270">
    <property type="match status" value="1"/>
</dbReference>
<evidence type="ECO:0000259" key="4">
    <source>
        <dbReference type="PROSITE" id="PS01124"/>
    </source>
</evidence>
<dbReference type="Proteomes" id="UP000465601">
    <property type="component" value="Unassembled WGS sequence"/>
</dbReference>
<dbReference type="OrthoDB" id="45544at2"/>
<proteinExistence type="predicted"/>
<feature type="domain" description="HTH araC/xylS-type" evidence="4">
    <location>
        <begin position="10"/>
        <end position="108"/>
    </location>
</feature>
<dbReference type="GO" id="GO:0003700">
    <property type="term" value="F:DNA-binding transcription factor activity"/>
    <property type="evidence" value="ECO:0007669"/>
    <property type="project" value="InterPro"/>
</dbReference>
<dbReference type="GO" id="GO:0043565">
    <property type="term" value="F:sequence-specific DNA binding"/>
    <property type="evidence" value="ECO:0007669"/>
    <property type="project" value="InterPro"/>
</dbReference>
<dbReference type="InterPro" id="IPR029787">
    <property type="entry name" value="Nucleotide_cyclase"/>
</dbReference>
<dbReference type="Pfam" id="PF00990">
    <property type="entry name" value="GGDEF"/>
    <property type="match status" value="1"/>
</dbReference>
<dbReference type="Gene3D" id="1.10.10.60">
    <property type="entry name" value="Homeodomain-like"/>
    <property type="match status" value="2"/>
</dbReference>
<keyword evidence="1" id="KW-0805">Transcription regulation</keyword>
<feature type="domain" description="GGDEF" evidence="5">
    <location>
        <begin position="149"/>
        <end position="282"/>
    </location>
</feature>
<dbReference type="SMART" id="SM00267">
    <property type="entry name" value="GGDEF"/>
    <property type="match status" value="1"/>
</dbReference>
<dbReference type="InterPro" id="IPR018060">
    <property type="entry name" value="HTH_AraC"/>
</dbReference>
<reference evidence="6 7" key="1">
    <citation type="submission" date="2019-10" db="EMBL/GenBank/DDBJ databases">
        <title>Alkaliphilus serpentinus sp. nov. and Alkaliphilus pronyensis sp. nov., two novel anaerobic alkaliphilic species isolated from the serpentinized-hosted hydrothermal field of the Prony Bay (New Caledonia).</title>
        <authorList>
            <person name="Postec A."/>
        </authorList>
    </citation>
    <scope>NUCLEOTIDE SEQUENCE [LARGE SCALE GENOMIC DNA]</scope>
    <source>
        <strain evidence="6 7">LacT</strain>
    </source>
</reference>
<keyword evidence="3" id="KW-0804">Transcription</keyword>
<dbReference type="InterPro" id="IPR050959">
    <property type="entry name" value="MarA-like"/>
</dbReference>
<evidence type="ECO:0000259" key="5">
    <source>
        <dbReference type="PROSITE" id="PS50887"/>
    </source>
</evidence>
<evidence type="ECO:0000256" key="1">
    <source>
        <dbReference type="ARBA" id="ARBA00023015"/>
    </source>
</evidence>
<evidence type="ECO:0000256" key="3">
    <source>
        <dbReference type="ARBA" id="ARBA00023163"/>
    </source>
</evidence>
<name>A0A833M903_9FIRM</name>
<dbReference type="AlphaFoldDB" id="A0A833M903"/>
<dbReference type="SMART" id="SM00342">
    <property type="entry name" value="HTH_ARAC"/>
    <property type="match status" value="1"/>
</dbReference>
<gene>
    <name evidence="6" type="ORF">F8153_13870</name>
</gene>
<protein>
    <submittedName>
        <fullName evidence="6">Helix-turn-helix domain-containing protein</fullName>
    </submittedName>
</protein>
<dbReference type="PANTHER" id="PTHR47504:SF5">
    <property type="entry name" value="RIGHT ORIGIN-BINDING PROTEIN"/>
    <property type="match status" value="1"/>
</dbReference>
<keyword evidence="7" id="KW-1185">Reference proteome</keyword>